<dbReference type="InterPro" id="IPR013610">
    <property type="entry name" value="ArdC_N"/>
</dbReference>
<keyword evidence="4" id="KW-1185">Reference proteome</keyword>
<evidence type="ECO:0000259" key="2">
    <source>
        <dbReference type="Pfam" id="PF18818"/>
    </source>
</evidence>
<feature type="domain" description="N-terminal" evidence="1">
    <location>
        <begin position="4"/>
        <end position="106"/>
    </location>
</feature>
<name>A0ABW3ZY32_9BACI</name>
<dbReference type="EMBL" id="JBHTNH010000029">
    <property type="protein sequence ID" value="MFD1363169.1"/>
    <property type="molecule type" value="Genomic_DNA"/>
</dbReference>
<evidence type="ECO:0000259" key="1">
    <source>
        <dbReference type="Pfam" id="PF08401"/>
    </source>
</evidence>
<comment type="caution">
    <text evidence="3">The sequence shown here is derived from an EMBL/GenBank/DDBJ whole genome shotgun (WGS) entry which is preliminary data.</text>
</comment>
<dbReference type="Pfam" id="PF18818">
    <property type="entry name" value="MPTase-PolyVal"/>
    <property type="match status" value="1"/>
</dbReference>
<evidence type="ECO:0000313" key="3">
    <source>
        <dbReference type="EMBL" id="MFD1363169.1"/>
    </source>
</evidence>
<protein>
    <submittedName>
        <fullName evidence="3">ArdC family protein</fullName>
    </submittedName>
</protein>
<dbReference type="PIRSF" id="PIRSF037112">
    <property type="entry name" value="Antirestriction_ArdC"/>
    <property type="match status" value="1"/>
</dbReference>
<sequence length="273" mass="31480">MSRKVYEIVTEQIIKKLEEGTIPWKKPWNGGIAVNWVTQKLYRGINTMLLSGGEYATFRQIQRAGGNVKKGEKSHLVVFWKMIEVDDDEQEEETKTIPVLRYYRVFEVGEQVDGLERKRQEEKFHHDPIEEAEAVKTNYSNRPTFSYLPGEAWYKPMDDHINVPPKEDFPSIHEYYSILFHEMTHSTGHSDRLNRKGVVQHNRFGSENYSKEELVAELGASMLCGVTGIDNETIDNSASYIQSWLRALKNDKTLIVKASQQAQKACDHILGTE</sequence>
<feature type="domain" description="Polyvalent protein metallopeptidase" evidence="2">
    <location>
        <begin position="150"/>
        <end position="261"/>
    </location>
</feature>
<evidence type="ECO:0000313" key="4">
    <source>
        <dbReference type="Proteomes" id="UP001597178"/>
    </source>
</evidence>
<gene>
    <name evidence="3" type="ORF">ACFQ4A_16085</name>
</gene>
<dbReference type="InterPro" id="IPR017113">
    <property type="entry name" value="Antirestriction_ArdC"/>
</dbReference>
<dbReference type="Pfam" id="PF08401">
    <property type="entry name" value="ArdcN"/>
    <property type="match status" value="1"/>
</dbReference>
<dbReference type="RefSeq" id="WP_382402418.1">
    <property type="nucleotide sequence ID" value="NZ_JBHTNH010000029.1"/>
</dbReference>
<dbReference type="InterPro" id="IPR041459">
    <property type="entry name" value="MPTase-PolyVal"/>
</dbReference>
<proteinExistence type="predicted"/>
<reference evidence="4" key="1">
    <citation type="journal article" date="2019" name="Int. J. Syst. Evol. Microbiol.">
        <title>The Global Catalogue of Microorganisms (GCM) 10K type strain sequencing project: providing services to taxonomists for standard genome sequencing and annotation.</title>
        <authorList>
            <consortium name="The Broad Institute Genomics Platform"/>
            <consortium name="The Broad Institute Genome Sequencing Center for Infectious Disease"/>
            <person name="Wu L."/>
            <person name="Ma J."/>
        </authorList>
    </citation>
    <scope>NUCLEOTIDE SEQUENCE [LARGE SCALE GENOMIC DNA]</scope>
    <source>
        <strain evidence="4">CCUG 54822</strain>
    </source>
</reference>
<organism evidence="3 4">
    <name type="scientific">Lentibacillus salinarum</name>
    <dbReference type="NCBI Taxonomy" id="446820"/>
    <lineage>
        <taxon>Bacteria</taxon>
        <taxon>Bacillati</taxon>
        <taxon>Bacillota</taxon>
        <taxon>Bacilli</taxon>
        <taxon>Bacillales</taxon>
        <taxon>Bacillaceae</taxon>
        <taxon>Lentibacillus</taxon>
    </lineage>
</organism>
<dbReference type="Proteomes" id="UP001597178">
    <property type="component" value="Unassembled WGS sequence"/>
</dbReference>
<accession>A0ABW3ZY32</accession>